<dbReference type="Proteomes" id="UP000218677">
    <property type="component" value="Unassembled WGS sequence"/>
</dbReference>
<reference evidence="2" key="1">
    <citation type="submission" date="2017-09" db="EMBL/GenBank/DDBJ databases">
        <authorList>
            <person name="Cho G.-S."/>
            <person name="Oguntoyinbo F.A."/>
            <person name="Cnockaert M."/>
            <person name="Kabisch J."/>
            <person name="Neve H."/>
            <person name="Bockelmann W."/>
            <person name="Wenning M."/>
            <person name="Franz C.M."/>
            <person name="Vandamme P."/>
        </authorList>
    </citation>
    <scope>NUCLEOTIDE SEQUENCE [LARGE SCALE GENOMIC DNA]</scope>
    <source>
        <strain evidence="2">MBT G8648</strain>
    </source>
</reference>
<organism evidence="1 2">
    <name type="scientific">Vreelandella nigrificans</name>
    <dbReference type="NCBI Taxonomy" id="2042704"/>
    <lineage>
        <taxon>Bacteria</taxon>
        <taxon>Pseudomonadati</taxon>
        <taxon>Pseudomonadota</taxon>
        <taxon>Gammaproteobacteria</taxon>
        <taxon>Oceanospirillales</taxon>
        <taxon>Halomonadaceae</taxon>
        <taxon>Vreelandella</taxon>
    </lineage>
</organism>
<dbReference type="EMBL" id="NWUX01000024">
    <property type="protein sequence ID" value="PCF94054.1"/>
    <property type="molecule type" value="Genomic_DNA"/>
</dbReference>
<dbReference type="AlphaFoldDB" id="A0A2A4HJ32"/>
<protein>
    <submittedName>
        <fullName evidence="1">Uncharacterized protein</fullName>
    </submittedName>
</protein>
<gene>
    <name evidence="1" type="ORF">CPA45_18930</name>
</gene>
<keyword evidence="2" id="KW-1185">Reference proteome</keyword>
<accession>A0A2A4HJ32</accession>
<dbReference type="OrthoDB" id="8247306at2"/>
<comment type="caution">
    <text evidence="1">The sequence shown here is derived from an EMBL/GenBank/DDBJ whole genome shotgun (WGS) entry which is preliminary data.</text>
</comment>
<proteinExistence type="predicted"/>
<sequence length="289" mass="33290">MREITLSKPSTVFYDWFESDNRKVHKLWVQVDYCRISPDEYIAWVDGHALREAIEFGELPHGTTPNWFHVHLEDDEETIAGILKSIDTTEPDVSSSPLQRLIEQQVWLKLNALRKSGTPPTTPLKRIKLDPVSLTTPDPAPHWYRAEDCHDGVLLNPVLPSIFEEGHEPHELTLVEKSHWWNRPYIVTRELEVGIESYDGYASRVLAVGSQPMTEHEWANNQENIRAKWLERFPNGQAFHVRCLDGRTGNTPTWWGDADSLEGALKIVQRKRPMWVEQEPLGGSRHGTH</sequence>
<evidence type="ECO:0000313" key="1">
    <source>
        <dbReference type="EMBL" id="PCF94054.1"/>
    </source>
</evidence>
<dbReference type="RefSeq" id="WP_096654248.1">
    <property type="nucleotide sequence ID" value="NZ_NWUX01000024.1"/>
</dbReference>
<name>A0A2A4HJ32_9GAMM</name>
<evidence type="ECO:0000313" key="2">
    <source>
        <dbReference type="Proteomes" id="UP000218677"/>
    </source>
</evidence>